<name>K1VJS4_TRIAC</name>
<evidence type="ECO:0000313" key="3">
    <source>
        <dbReference type="Proteomes" id="UP000006757"/>
    </source>
</evidence>
<dbReference type="InParanoid" id="K1VJS4"/>
<dbReference type="Proteomes" id="UP000006757">
    <property type="component" value="Unassembled WGS sequence"/>
</dbReference>
<evidence type="ECO:0000256" key="1">
    <source>
        <dbReference type="SAM" id="MobiDB-lite"/>
    </source>
</evidence>
<accession>K1VJS4</accession>
<gene>
    <name evidence="2" type="ORF">A1Q2_04683</name>
</gene>
<comment type="caution">
    <text evidence="2">The sequence shown here is derived from an EMBL/GenBank/DDBJ whole genome shotgun (WGS) entry which is preliminary data.</text>
</comment>
<organism evidence="2 3">
    <name type="scientific">Trichosporon asahii var. asahii (strain CBS 8904)</name>
    <name type="common">Yeast</name>
    <dbReference type="NCBI Taxonomy" id="1220162"/>
    <lineage>
        <taxon>Eukaryota</taxon>
        <taxon>Fungi</taxon>
        <taxon>Dikarya</taxon>
        <taxon>Basidiomycota</taxon>
        <taxon>Agaricomycotina</taxon>
        <taxon>Tremellomycetes</taxon>
        <taxon>Trichosporonales</taxon>
        <taxon>Trichosporonaceae</taxon>
        <taxon>Trichosporon</taxon>
    </lineage>
</organism>
<reference evidence="2 3" key="1">
    <citation type="journal article" date="2012" name="Eukaryot. Cell">
        <title>Genome sequence of the Trichosporon asahii environmental strain CBS 8904.</title>
        <authorList>
            <person name="Yang R.Y."/>
            <person name="Li H.T."/>
            <person name="Zhu H."/>
            <person name="Zhou G.P."/>
            <person name="Wang M."/>
            <person name="Wang L."/>
        </authorList>
    </citation>
    <scope>NUCLEOTIDE SEQUENCE [LARGE SCALE GENOMIC DNA]</scope>
    <source>
        <strain evidence="2 3">CBS 8904</strain>
    </source>
</reference>
<dbReference type="EMBL" id="AMBO01000328">
    <property type="protein sequence ID" value="EKD00996.1"/>
    <property type="molecule type" value="Genomic_DNA"/>
</dbReference>
<proteinExistence type="predicted"/>
<dbReference type="AlphaFoldDB" id="K1VJS4"/>
<evidence type="ECO:0000313" key="2">
    <source>
        <dbReference type="EMBL" id="EKD00996.1"/>
    </source>
</evidence>
<feature type="region of interest" description="Disordered" evidence="1">
    <location>
        <begin position="1"/>
        <end position="61"/>
    </location>
</feature>
<protein>
    <submittedName>
        <fullName evidence="2">Uncharacterized protein</fullName>
    </submittedName>
</protein>
<keyword evidence="3" id="KW-1185">Reference proteome</keyword>
<dbReference type="HOGENOM" id="CLU_1511651_0_0_1"/>
<sequence>MPHTHSTQSSRRSSLFSSLAGSFSKTSSKSSSSKTSSKTSSSATSGPSQCSSDPTSSYPSSFFPSSPYSSGYWTESDGSIYSAFSPDVIGLLPDPSNYLRNPAKYLMNGQPRTAAHPYVAEPQRDIRVQLRTTTTTDTIAGFDVTKVVKQYTFPDGSVHETTHMRSEAYGEEANIKELRKYLGQEQN</sequence>